<dbReference type="AlphaFoldDB" id="A0A383F6G7"/>
<proteinExistence type="predicted"/>
<protein>
    <recommendedName>
        <fullName evidence="2">Alkyl hydroperoxide reductase subunit C/ Thiol specific antioxidant domain-containing protein</fullName>
    </recommendedName>
</protein>
<name>A0A383F6G7_9ZZZZ</name>
<evidence type="ECO:0000313" key="1">
    <source>
        <dbReference type="EMBL" id="SVE64484.1"/>
    </source>
</evidence>
<gene>
    <name evidence="1" type="ORF">METZ01_LOCUS517338</name>
</gene>
<dbReference type="InterPro" id="IPR036249">
    <property type="entry name" value="Thioredoxin-like_sf"/>
</dbReference>
<reference evidence="1" key="1">
    <citation type="submission" date="2018-05" db="EMBL/GenBank/DDBJ databases">
        <authorList>
            <person name="Lanie J.A."/>
            <person name="Ng W.-L."/>
            <person name="Kazmierczak K.M."/>
            <person name="Andrzejewski T.M."/>
            <person name="Davidsen T.M."/>
            <person name="Wayne K.J."/>
            <person name="Tettelin H."/>
            <person name="Glass J.I."/>
            <person name="Rusch D."/>
            <person name="Podicherti R."/>
            <person name="Tsui H.-C.T."/>
            <person name="Winkler M.E."/>
        </authorList>
    </citation>
    <scope>NUCLEOTIDE SEQUENCE</scope>
</reference>
<dbReference type="SUPFAM" id="SSF52833">
    <property type="entry name" value="Thioredoxin-like"/>
    <property type="match status" value="1"/>
</dbReference>
<organism evidence="1">
    <name type="scientific">marine metagenome</name>
    <dbReference type="NCBI Taxonomy" id="408172"/>
    <lineage>
        <taxon>unclassified sequences</taxon>
        <taxon>metagenomes</taxon>
        <taxon>ecological metagenomes</taxon>
    </lineage>
</organism>
<sequence>MIESIYNEYYAAGLRVVSLGMEWGPYNCIAWGESFNLTYPILDDTDNLLYNKLTYNYVPHNLIIDHNMNVVYSTTGFNESTIRDIIVAELDSLPE</sequence>
<dbReference type="Gene3D" id="3.40.30.10">
    <property type="entry name" value="Glutaredoxin"/>
    <property type="match status" value="1"/>
</dbReference>
<dbReference type="EMBL" id="UINC01231794">
    <property type="protein sequence ID" value="SVE64484.1"/>
    <property type="molecule type" value="Genomic_DNA"/>
</dbReference>
<accession>A0A383F6G7</accession>
<evidence type="ECO:0008006" key="2">
    <source>
        <dbReference type="Google" id="ProtNLM"/>
    </source>
</evidence>